<name>A0A841SXI5_9BACL</name>
<dbReference type="InterPro" id="IPR000835">
    <property type="entry name" value="HTH_MarR-typ"/>
</dbReference>
<dbReference type="EMBL" id="JACJVQ010000006">
    <property type="protein sequence ID" value="MBB6634327.1"/>
    <property type="molecule type" value="Genomic_DNA"/>
</dbReference>
<comment type="caution">
    <text evidence="5">The sequence shown here is derived from an EMBL/GenBank/DDBJ whole genome shotgun (WGS) entry which is preliminary data.</text>
</comment>
<reference evidence="5 6" key="1">
    <citation type="submission" date="2020-08" db="EMBL/GenBank/DDBJ databases">
        <title>Cohnella phylogeny.</title>
        <authorList>
            <person name="Dunlap C."/>
        </authorList>
    </citation>
    <scope>NUCLEOTIDE SEQUENCE [LARGE SCALE GENOMIC DNA]</scope>
    <source>
        <strain evidence="5 6">DSM 25241</strain>
    </source>
</reference>
<keyword evidence="3" id="KW-0804">Transcription</keyword>
<dbReference type="PRINTS" id="PR00598">
    <property type="entry name" value="HTHMARR"/>
</dbReference>
<dbReference type="PANTHER" id="PTHR42756">
    <property type="entry name" value="TRANSCRIPTIONAL REGULATOR, MARR"/>
    <property type="match status" value="1"/>
</dbReference>
<dbReference type="InterPro" id="IPR023187">
    <property type="entry name" value="Tscrpt_reg_MarR-type_CS"/>
</dbReference>
<evidence type="ECO:0000256" key="2">
    <source>
        <dbReference type="ARBA" id="ARBA00023125"/>
    </source>
</evidence>
<dbReference type="InterPro" id="IPR036388">
    <property type="entry name" value="WH-like_DNA-bd_sf"/>
</dbReference>
<feature type="domain" description="HTH marR-type" evidence="4">
    <location>
        <begin position="12"/>
        <end position="139"/>
    </location>
</feature>
<sequence>MNDHSVDTVRIEMELALLIRRVTSIALDRKLGILDRSAYLLLDHISTHGSIGVKTLAEKLQLDISTVSRQASALERKDYVLKIPDREDGRSFTLELTEKGTRALTETKAKRIERVESLLEAWPAEEREQFAYLLHKFNRSFL</sequence>
<dbReference type="Pfam" id="PF01047">
    <property type="entry name" value="MarR"/>
    <property type="match status" value="1"/>
</dbReference>
<evidence type="ECO:0000256" key="1">
    <source>
        <dbReference type="ARBA" id="ARBA00023015"/>
    </source>
</evidence>
<evidence type="ECO:0000313" key="6">
    <source>
        <dbReference type="Proteomes" id="UP000535838"/>
    </source>
</evidence>
<dbReference type="Proteomes" id="UP000535838">
    <property type="component" value="Unassembled WGS sequence"/>
</dbReference>
<keyword evidence="1" id="KW-0805">Transcription regulation</keyword>
<evidence type="ECO:0000259" key="4">
    <source>
        <dbReference type="PROSITE" id="PS50995"/>
    </source>
</evidence>
<dbReference type="GO" id="GO:0003677">
    <property type="term" value="F:DNA binding"/>
    <property type="evidence" value="ECO:0007669"/>
    <property type="project" value="UniProtKB-KW"/>
</dbReference>
<organism evidence="5 6">
    <name type="scientific">Cohnella thailandensis</name>
    <dbReference type="NCBI Taxonomy" id="557557"/>
    <lineage>
        <taxon>Bacteria</taxon>
        <taxon>Bacillati</taxon>
        <taxon>Bacillota</taxon>
        <taxon>Bacilli</taxon>
        <taxon>Bacillales</taxon>
        <taxon>Paenibacillaceae</taxon>
        <taxon>Cohnella</taxon>
    </lineage>
</organism>
<dbReference type="Gene3D" id="1.10.10.10">
    <property type="entry name" value="Winged helix-like DNA-binding domain superfamily/Winged helix DNA-binding domain"/>
    <property type="match status" value="1"/>
</dbReference>
<evidence type="ECO:0000256" key="3">
    <source>
        <dbReference type="ARBA" id="ARBA00023163"/>
    </source>
</evidence>
<dbReference type="SUPFAM" id="SSF46785">
    <property type="entry name" value="Winged helix' DNA-binding domain"/>
    <property type="match status" value="1"/>
</dbReference>
<keyword evidence="2" id="KW-0238">DNA-binding</keyword>
<keyword evidence="6" id="KW-1185">Reference proteome</keyword>
<dbReference type="PROSITE" id="PS01117">
    <property type="entry name" value="HTH_MARR_1"/>
    <property type="match status" value="1"/>
</dbReference>
<dbReference type="SMART" id="SM00347">
    <property type="entry name" value="HTH_MARR"/>
    <property type="match status" value="1"/>
</dbReference>
<evidence type="ECO:0000313" key="5">
    <source>
        <dbReference type="EMBL" id="MBB6634327.1"/>
    </source>
</evidence>
<dbReference type="AlphaFoldDB" id="A0A841SXI5"/>
<gene>
    <name evidence="5" type="ORF">H7B67_09410</name>
</gene>
<dbReference type="GO" id="GO:0003700">
    <property type="term" value="F:DNA-binding transcription factor activity"/>
    <property type="evidence" value="ECO:0007669"/>
    <property type="project" value="InterPro"/>
</dbReference>
<dbReference type="PROSITE" id="PS50995">
    <property type="entry name" value="HTH_MARR_2"/>
    <property type="match status" value="1"/>
</dbReference>
<dbReference type="InterPro" id="IPR036390">
    <property type="entry name" value="WH_DNA-bd_sf"/>
</dbReference>
<dbReference type="PANTHER" id="PTHR42756:SF1">
    <property type="entry name" value="TRANSCRIPTIONAL REPRESSOR OF EMRAB OPERON"/>
    <property type="match status" value="1"/>
</dbReference>
<proteinExistence type="predicted"/>
<accession>A0A841SXI5</accession>
<protein>
    <submittedName>
        <fullName evidence="5">MarR family transcriptional regulator</fullName>
    </submittedName>
</protein>
<dbReference type="RefSeq" id="WP_185119542.1">
    <property type="nucleotide sequence ID" value="NZ_JACJVQ010000006.1"/>
</dbReference>